<dbReference type="Proteomes" id="UP000821845">
    <property type="component" value="Chromosome 5"/>
</dbReference>
<dbReference type="EMBL" id="CM023485">
    <property type="protein sequence ID" value="KAH6930541.1"/>
    <property type="molecule type" value="Genomic_DNA"/>
</dbReference>
<proteinExistence type="predicted"/>
<evidence type="ECO:0000313" key="2">
    <source>
        <dbReference type="Proteomes" id="UP000821845"/>
    </source>
</evidence>
<protein>
    <submittedName>
        <fullName evidence="1">Uncharacterized protein</fullName>
    </submittedName>
</protein>
<reference evidence="1" key="1">
    <citation type="submission" date="2020-05" db="EMBL/GenBank/DDBJ databases">
        <title>Large-scale comparative analyses of tick genomes elucidate their genetic diversity and vector capacities.</title>
        <authorList>
            <person name="Jia N."/>
            <person name="Wang J."/>
            <person name="Shi W."/>
            <person name="Du L."/>
            <person name="Sun Y."/>
            <person name="Zhan W."/>
            <person name="Jiang J."/>
            <person name="Wang Q."/>
            <person name="Zhang B."/>
            <person name="Ji P."/>
            <person name="Sakyi L.B."/>
            <person name="Cui X."/>
            <person name="Yuan T."/>
            <person name="Jiang B."/>
            <person name="Yang W."/>
            <person name="Lam T.T.-Y."/>
            <person name="Chang Q."/>
            <person name="Ding S."/>
            <person name="Wang X."/>
            <person name="Zhu J."/>
            <person name="Ruan X."/>
            <person name="Zhao L."/>
            <person name="Wei J."/>
            <person name="Que T."/>
            <person name="Du C."/>
            <person name="Cheng J."/>
            <person name="Dai P."/>
            <person name="Han X."/>
            <person name="Huang E."/>
            <person name="Gao Y."/>
            <person name="Liu J."/>
            <person name="Shao H."/>
            <person name="Ye R."/>
            <person name="Li L."/>
            <person name="Wei W."/>
            <person name="Wang X."/>
            <person name="Wang C."/>
            <person name="Yang T."/>
            <person name="Huo Q."/>
            <person name="Li W."/>
            <person name="Guo W."/>
            <person name="Chen H."/>
            <person name="Zhou L."/>
            <person name="Ni X."/>
            <person name="Tian J."/>
            <person name="Zhou Y."/>
            <person name="Sheng Y."/>
            <person name="Liu T."/>
            <person name="Pan Y."/>
            <person name="Xia L."/>
            <person name="Li J."/>
            <person name="Zhao F."/>
            <person name="Cao W."/>
        </authorList>
    </citation>
    <scope>NUCLEOTIDE SEQUENCE</scope>
    <source>
        <strain evidence="1">Hyas-2018</strain>
    </source>
</reference>
<name>A0ACB7S6I1_HYAAI</name>
<accession>A0ACB7S6I1</accession>
<gene>
    <name evidence="1" type="ORF">HPB50_014668</name>
</gene>
<keyword evidence="2" id="KW-1185">Reference proteome</keyword>
<organism evidence="1 2">
    <name type="scientific">Hyalomma asiaticum</name>
    <name type="common">Tick</name>
    <dbReference type="NCBI Taxonomy" id="266040"/>
    <lineage>
        <taxon>Eukaryota</taxon>
        <taxon>Metazoa</taxon>
        <taxon>Ecdysozoa</taxon>
        <taxon>Arthropoda</taxon>
        <taxon>Chelicerata</taxon>
        <taxon>Arachnida</taxon>
        <taxon>Acari</taxon>
        <taxon>Parasitiformes</taxon>
        <taxon>Ixodida</taxon>
        <taxon>Ixodoidea</taxon>
        <taxon>Ixodidae</taxon>
        <taxon>Hyalomminae</taxon>
        <taxon>Hyalomma</taxon>
    </lineage>
</organism>
<comment type="caution">
    <text evidence="1">The sequence shown here is derived from an EMBL/GenBank/DDBJ whole genome shotgun (WGS) entry which is preliminary data.</text>
</comment>
<sequence length="145" mass="16154">MSGFTVLAQHRWPSCCGAADLPFASRDAAEERGRPAERKRRPGLTHKRERPTLSPRSRSIFGSRRCWTGFAGTRLSLTLSPHSTRFQYTPLLLSRNSVDSRVLFAVETKEPFSPLFGQSSRCGGRPSHGAVPAKEEVPERTCGLW</sequence>
<evidence type="ECO:0000313" key="1">
    <source>
        <dbReference type="EMBL" id="KAH6930541.1"/>
    </source>
</evidence>